<feature type="transmembrane region" description="Helical" evidence="1">
    <location>
        <begin position="37"/>
        <end position="60"/>
    </location>
</feature>
<accession>A0A374PDS8</accession>
<dbReference type="InterPro" id="IPR052173">
    <property type="entry name" value="Beta-lactam_resp_regulator"/>
</dbReference>
<dbReference type="InterPro" id="IPR008756">
    <property type="entry name" value="Peptidase_M56"/>
</dbReference>
<dbReference type="PANTHER" id="PTHR34978:SF3">
    <property type="entry name" value="SLR0241 PROTEIN"/>
    <property type="match status" value="1"/>
</dbReference>
<dbReference type="CDD" id="cd07341">
    <property type="entry name" value="M56_BlaR1_MecR1_like"/>
    <property type="match status" value="1"/>
</dbReference>
<evidence type="ECO:0000313" key="4">
    <source>
        <dbReference type="Proteomes" id="UP000263014"/>
    </source>
</evidence>
<reference evidence="3 4" key="1">
    <citation type="submission" date="2018-08" db="EMBL/GenBank/DDBJ databases">
        <title>A genome reference for cultivated species of the human gut microbiota.</title>
        <authorList>
            <person name="Zou Y."/>
            <person name="Xue W."/>
            <person name="Luo G."/>
        </authorList>
    </citation>
    <scope>NUCLEOTIDE SEQUENCE [LARGE SCALE GENOMIC DNA]</scope>
    <source>
        <strain evidence="3 4">TM09-12</strain>
    </source>
</reference>
<dbReference type="AlphaFoldDB" id="A0A374PDS8"/>
<feature type="transmembrane region" description="Helical" evidence="1">
    <location>
        <begin position="95"/>
        <end position="117"/>
    </location>
</feature>
<dbReference type="RefSeq" id="WP_117630401.1">
    <property type="nucleotide sequence ID" value="NZ_QSON01000001.1"/>
</dbReference>
<keyword evidence="1" id="KW-0812">Transmembrane</keyword>
<keyword evidence="1" id="KW-1133">Transmembrane helix</keyword>
<dbReference type="Gene3D" id="2.60.120.380">
    <property type="match status" value="1"/>
</dbReference>
<evidence type="ECO:0000313" key="3">
    <source>
        <dbReference type="EMBL" id="RGJ07967.1"/>
    </source>
</evidence>
<dbReference type="EMBL" id="QSON01000001">
    <property type="protein sequence ID" value="RGJ07967.1"/>
    <property type="molecule type" value="Genomic_DNA"/>
</dbReference>
<evidence type="ECO:0000256" key="1">
    <source>
        <dbReference type="SAM" id="Phobius"/>
    </source>
</evidence>
<dbReference type="PANTHER" id="PTHR34978">
    <property type="entry name" value="POSSIBLE SENSOR-TRANSDUCER PROTEIN BLAR"/>
    <property type="match status" value="1"/>
</dbReference>
<feature type="transmembrane region" description="Helical" evidence="1">
    <location>
        <begin position="299"/>
        <end position="320"/>
    </location>
</feature>
<dbReference type="Pfam" id="PF05569">
    <property type="entry name" value="Peptidase_M56"/>
    <property type="match status" value="1"/>
</dbReference>
<proteinExistence type="predicted"/>
<dbReference type="CDD" id="cd02795">
    <property type="entry name" value="CBM6-CBM35-CBM36_like"/>
    <property type="match status" value="1"/>
</dbReference>
<comment type="caution">
    <text evidence="3">The sequence shown here is derived from an EMBL/GenBank/DDBJ whole genome shotgun (WGS) entry which is preliminary data.</text>
</comment>
<organism evidence="3 4">
    <name type="scientific">Hungatella hathewayi</name>
    <dbReference type="NCBI Taxonomy" id="154046"/>
    <lineage>
        <taxon>Bacteria</taxon>
        <taxon>Bacillati</taxon>
        <taxon>Bacillota</taxon>
        <taxon>Clostridia</taxon>
        <taxon>Lachnospirales</taxon>
        <taxon>Lachnospiraceae</taxon>
        <taxon>Hungatella</taxon>
    </lineage>
</organism>
<sequence>MMNNLILLIFTTTISGSILFMLLLLIDYFFNQHIRTIYFISKLLLLFYMIPGIGLSLFIIGLNTKQIALSIQTEDFNYAVVSSGNNISSLKNGNAFLITTLIIWMIGILLLYVLRLIRDICTLHRLRCNSTRIECGNILLACNKIKKQLKVNKEVKLYQSNLISTPFITGIFRPIIFVPEYDFSAKEWDLILTHELIHLKNNDILFKMLLTFIQKLHWFNPIIYFYTKKFYEFCECTCDRNVSAVINKEQRAVYAHLIVKLARDIPASTISVNAFSDKNYKLIKRRICCIMKKSKKINAAFIITLALFTILSPAVTYGAVNEIVSAQNHLVAQFASAALNEINNNASSLLKVQGESNNTSTNIGTLSVRGSNQVDFMVPGQGSVKFNSVSLQSGSSIRVLIGADNTSDKFEVRVLDSNGNGSKLISDSGSVNGTIDIDTAGNYTISIVGKNSSSTKFHVTGTIIINY</sequence>
<evidence type="ECO:0000259" key="2">
    <source>
        <dbReference type="Pfam" id="PF05569"/>
    </source>
</evidence>
<dbReference type="PRINTS" id="PR00173">
    <property type="entry name" value="EDTRNSPORT"/>
</dbReference>
<dbReference type="Proteomes" id="UP000263014">
    <property type="component" value="Unassembled WGS sequence"/>
</dbReference>
<protein>
    <recommendedName>
        <fullName evidence="2">Peptidase M56 domain-containing protein</fullName>
    </recommendedName>
</protein>
<keyword evidence="1" id="KW-0472">Membrane</keyword>
<gene>
    <name evidence="3" type="ORF">DXD79_00690</name>
</gene>
<feature type="domain" description="Peptidase M56" evidence="2">
    <location>
        <begin position="10"/>
        <end position="289"/>
    </location>
</feature>
<feature type="transmembrane region" description="Helical" evidence="1">
    <location>
        <begin position="6"/>
        <end position="30"/>
    </location>
</feature>
<name>A0A374PDS8_9FIRM</name>